<name>A0AAW4TPY1_BIFPS</name>
<reference evidence="1" key="1">
    <citation type="submission" date="2021-07" db="EMBL/GenBank/DDBJ databases">
        <title>Xylan utilisation by Bifidobacterium pseudocatenulatum.</title>
        <authorList>
            <person name="Watanabe Y."/>
        </authorList>
    </citation>
    <scope>NUCLEOTIDE SEQUENCE</scope>
    <source>
        <strain evidence="1">YIT12824</strain>
    </source>
</reference>
<gene>
    <name evidence="1" type="ORF">KZP06_04055</name>
</gene>
<dbReference type="Proteomes" id="UP001197735">
    <property type="component" value="Unassembled WGS sequence"/>
</dbReference>
<protein>
    <submittedName>
        <fullName evidence="1">Uncharacterized protein</fullName>
    </submittedName>
</protein>
<dbReference type="EMBL" id="JAHXEI010000001">
    <property type="protein sequence ID" value="MCB4879906.1"/>
    <property type="molecule type" value="Genomic_DNA"/>
</dbReference>
<accession>A0AAW4TPY1</accession>
<dbReference type="AlphaFoldDB" id="A0AAW4TPY1"/>
<organism evidence="1 2">
    <name type="scientific">Bifidobacterium pseudocatenulatum</name>
    <dbReference type="NCBI Taxonomy" id="28026"/>
    <lineage>
        <taxon>Bacteria</taxon>
        <taxon>Bacillati</taxon>
        <taxon>Actinomycetota</taxon>
        <taxon>Actinomycetes</taxon>
        <taxon>Bifidobacteriales</taxon>
        <taxon>Bifidobacteriaceae</taxon>
        <taxon>Bifidobacterium</taxon>
    </lineage>
</organism>
<proteinExistence type="predicted"/>
<dbReference type="RefSeq" id="WP_226589438.1">
    <property type="nucleotide sequence ID" value="NZ_CP079236.1"/>
</dbReference>
<comment type="caution">
    <text evidence="1">The sequence shown here is derived from an EMBL/GenBank/DDBJ whole genome shotgun (WGS) entry which is preliminary data.</text>
</comment>
<evidence type="ECO:0000313" key="2">
    <source>
        <dbReference type="Proteomes" id="UP001197735"/>
    </source>
</evidence>
<sequence length="52" mass="5905">MKISTRHLLTSNLKQAAFLFSKKVEKFLLRGGAKCLSQFEQVSGSDSKLIRY</sequence>
<evidence type="ECO:0000313" key="1">
    <source>
        <dbReference type="EMBL" id="MCB4879906.1"/>
    </source>
</evidence>